<organism evidence="2">
    <name type="scientific">Rhodnius neglectus</name>
    <dbReference type="NCBI Taxonomy" id="72488"/>
    <lineage>
        <taxon>Eukaryota</taxon>
        <taxon>Metazoa</taxon>
        <taxon>Ecdysozoa</taxon>
        <taxon>Arthropoda</taxon>
        <taxon>Hexapoda</taxon>
        <taxon>Insecta</taxon>
        <taxon>Pterygota</taxon>
        <taxon>Neoptera</taxon>
        <taxon>Paraneoptera</taxon>
        <taxon>Hemiptera</taxon>
        <taxon>Heteroptera</taxon>
        <taxon>Panheteroptera</taxon>
        <taxon>Cimicomorpha</taxon>
        <taxon>Reduviidae</taxon>
        <taxon>Triatominae</taxon>
        <taxon>Rhodnius</taxon>
    </lineage>
</organism>
<feature type="compositionally biased region" description="Polar residues" evidence="1">
    <location>
        <begin position="145"/>
        <end position="162"/>
    </location>
</feature>
<evidence type="ECO:0000313" key="2">
    <source>
        <dbReference type="EMBL" id="JAI54258.1"/>
    </source>
</evidence>
<dbReference type="AlphaFoldDB" id="A0A0P4VXE7"/>
<feature type="region of interest" description="Disordered" evidence="1">
    <location>
        <begin position="403"/>
        <end position="609"/>
    </location>
</feature>
<evidence type="ECO:0000256" key="1">
    <source>
        <dbReference type="SAM" id="MobiDB-lite"/>
    </source>
</evidence>
<feature type="compositionally biased region" description="Low complexity" evidence="1">
    <location>
        <begin position="474"/>
        <end position="492"/>
    </location>
</feature>
<feature type="region of interest" description="Disordered" evidence="1">
    <location>
        <begin position="357"/>
        <end position="385"/>
    </location>
</feature>
<feature type="compositionally biased region" description="Basic residues" evidence="1">
    <location>
        <begin position="526"/>
        <end position="536"/>
    </location>
</feature>
<feature type="compositionally biased region" description="Basic residues" evidence="1">
    <location>
        <begin position="544"/>
        <end position="566"/>
    </location>
</feature>
<feature type="compositionally biased region" description="Basic residues" evidence="1">
    <location>
        <begin position="574"/>
        <end position="590"/>
    </location>
</feature>
<name>A0A0P4VXE7_9HEMI</name>
<feature type="region of interest" description="Disordered" evidence="1">
    <location>
        <begin position="137"/>
        <end position="190"/>
    </location>
</feature>
<feature type="compositionally biased region" description="Basic and acidic residues" evidence="1">
    <location>
        <begin position="441"/>
        <end position="459"/>
    </location>
</feature>
<feature type="compositionally biased region" description="Low complexity" evidence="1">
    <location>
        <begin position="500"/>
        <end position="525"/>
    </location>
</feature>
<feature type="compositionally biased region" description="Basic and acidic residues" evidence="1">
    <location>
        <begin position="409"/>
        <end position="426"/>
    </location>
</feature>
<protein>
    <submittedName>
        <fullName evidence="2">Putative splicing factor arginine/serine-rich 18</fullName>
    </submittedName>
</protein>
<accession>A0A0P4VXE7</accession>
<dbReference type="PANTHER" id="PTHR31518">
    <property type="entry name" value="ARGININE/SERINE-RICH PROTEIN PNISR"/>
    <property type="match status" value="1"/>
</dbReference>
<reference evidence="2" key="1">
    <citation type="journal article" date="2016" name="PLoS Negl. Trop. Dis.">
        <title>A Deep Insight into the Sialome of Rhodnius neglectus, a Vector of Chagas Disease.</title>
        <authorList>
            <person name="Santiago P.B."/>
            <person name="Assumpcao T.C."/>
            <person name="Araujo C.N."/>
            <person name="Bastos I.M."/>
            <person name="Neves D."/>
            <person name="Silva I.G."/>
            <person name="Charneau S."/>
            <person name="Queiroz R.M."/>
            <person name="Raiol T."/>
            <person name="Oliveira J.V."/>
            <person name="Sousa M.V."/>
            <person name="Calvo E."/>
            <person name="Ribeiro J.M."/>
            <person name="Santana J.M."/>
        </authorList>
    </citation>
    <scope>NUCLEOTIDE SEQUENCE</scope>
    <source>
        <tissue evidence="2">Salivary glands</tissue>
    </source>
</reference>
<feature type="region of interest" description="Disordered" evidence="1">
    <location>
        <begin position="237"/>
        <end position="262"/>
    </location>
</feature>
<dbReference type="EMBL" id="GDKW01002337">
    <property type="protein sequence ID" value="JAI54258.1"/>
    <property type="molecule type" value="mRNA"/>
</dbReference>
<sequence length="609" mass="69325">QGESFSSQIVGAWALSANTPYMNVPHDQVDWASLAQQWIKMKEEGPQYDKEGGEAPMDIIKEDNIVTTPSNPPEWPANTTDGTWSGNWSWNQTGGGWCWNSVTPHVSKPAAVPSTFTPNYPALSDVSAPIIPQPAAFPYTPPQAPSSNDNFPSSHTYWTGTTPEGKDPAWDTQRTHKKHSEQTPEIDAAKRKQLPAWIREGLEKMERDKLKKAENERLEKIRKDELARQSNLPVVDINGMADDLPPKSKFDTDSEESENGAELVDKKIKFEEKPRRSRFDWHESAISVPTKFRSKEQILQSVMVDVRKILTQILLEVTNEEIQKAVDEEIKHFKRKAPATTVRKTAALTSLTGKLGLGIYESDSDSDSELEEKVKNDPDSDQELRERIEKLKNEFVNVEKAIEMEAAEQEERERKQLRHEPLHKEASPNIPEEQVQPLREGSPESNDKVVSEDLSDQKRFSRLIENSKSEASKESNSNSTSNVNNNKSSKKLVSSERSYRRSSSSYSSSIESSSTSSSSSRSSNSRYKRRRGSRRRSGADKRSSRYSRSRSRSRSRSHSRGRRDRSRHGSECRRRTRRRSSRDRKGRSRRSSSTSSNGHHRSRKPNHRR</sequence>
<dbReference type="InterPro" id="IPR031937">
    <property type="entry name" value="PNISR"/>
</dbReference>
<feature type="compositionally biased region" description="Basic residues" evidence="1">
    <location>
        <begin position="598"/>
        <end position="609"/>
    </location>
</feature>
<proteinExistence type="evidence at transcript level"/>
<feature type="compositionally biased region" description="Basic and acidic residues" evidence="1">
    <location>
        <begin position="371"/>
        <end position="385"/>
    </location>
</feature>
<feature type="non-terminal residue" evidence="2">
    <location>
        <position position="1"/>
    </location>
</feature>
<dbReference type="Pfam" id="PF15996">
    <property type="entry name" value="PNISR"/>
    <property type="match status" value="1"/>
</dbReference>